<name>A8AHY6_CITK8</name>
<dbReference type="Proteomes" id="UP000008148">
    <property type="component" value="Chromosome"/>
</dbReference>
<accession>A8AHY6</accession>
<protein>
    <submittedName>
        <fullName evidence="1">Uncharacterized protein</fullName>
    </submittedName>
</protein>
<keyword evidence="2" id="KW-1185">Reference proteome</keyword>
<evidence type="ECO:0000313" key="1">
    <source>
        <dbReference type="EMBL" id="ABV13099.1"/>
    </source>
</evidence>
<gene>
    <name evidence="1" type="ordered locus">CKO_01973</name>
</gene>
<sequence>MRYYRAKPVGRIRRLRRHPASLLMALCLSGLRALLRCGPDKMF</sequence>
<dbReference type="EMBL" id="CP000822">
    <property type="protein sequence ID" value="ABV13099.1"/>
    <property type="molecule type" value="Genomic_DNA"/>
</dbReference>
<dbReference type="AlphaFoldDB" id="A8AHY6"/>
<reference evidence="1 2" key="1">
    <citation type="submission" date="2007-08" db="EMBL/GenBank/DDBJ databases">
        <authorList>
            <consortium name="The Citrobacter koseri Genome Sequencing Project"/>
            <person name="McClelland M."/>
            <person name="Sanderson E.K."/>
            <person name="Porwollik S."/>
            <person name="Spieth J."/>
            <person name="Clifton W.S."/>
            <person name="Latreille P."/>
            <person name="Courtney L."/>
            <person name="Wang C."/>
            <person name="Pepin K."/>
            <person name="Bhonagiri V."/>
            <person name="Nash W."/>
            <person name="Johnson M."/>
            <person name="Thiruvilangam P."/>
            <person name="Wilson R."/>
        </authorList>
    </citation>
    <scope>NUCLEOTIDE SEQUENCE [LARGE SCALE GENOMIC DNA]</scope>
    <source>
        <strain evidence="2">ATCC BAA-895 / CDC 4225-83 / SGSC4696</strain>
    </source>
</reference>
<proteinExistence type="predicted"/>
<evidence type="ECO:0000313" key="2">
    <source>
        <dbReference type="Proteomes" id="UP000008148"/>
    </source>
</evidence>
<dbReference type="KEGG" id="cko:CKO_01973"/>
<dbReference type="HOGENOM" id="CLU_3231457_0_0_6"/>
<organism evidence="1 2">
    <name type="scientific">Citrobacter koseri (strain ATCC BAA-895 / CDC 4225-83 / SGSC4696)</name>
    <dbReference type="NCBI Taxonomy" id="290338"/>
    <lineage>
        <taxon>Bacteria</taxon>
        <taxon>Pseudomonadati</taxon>
        <taxon>Pseudomonadota</taxon>
        <taxon>Gammaproteobacteria</taxon>
        <taxon>Enterobacterales</taxon>
        <taxon>Enterobacteriaceae</taxon>
        <taxon>Citrobacter</taxon>
    </lineage>
</organism>